<feature type="coiled-coil region" evidence="1">
    <location>
        <begin position="69"/>
        <end position="115"/>
    </location>
</feature>
<sequence>ANTVIQITIPIPTLIVTATTIQTTIVTTSLFTTENPAFFQNQNIYITKEPYQKLVLELLQPKEESKYIIKEVNQEVKEPEKQLSFLEKEELRKAKEKLLTKLQELGQEVTEIIEREELTRVNIILLPTTTPSLQTIKVKVVTRNTFRRTISEEELACLIIYNHKLQNYLTYNLAVQQSGIAKTRIQEFLKNAKIIKPQIY</sequence>
<dbReference type="AlphaFoldDB" id="A0A9N9B9V6"/>
<feature type="non-terminal residue" evidence="2">
    <location>
        <position position="200"/>
    </location>
</feature>
<evidence type="ECO:0000256" key="1">
    <source>
        <dbReference type="SAM" id="Coils"/>
    </source>
</evidence>
<reference evidence="2" key="1">
    <citation type="submission" date="2021-06" db="EMBL/GenBank/DDBJ databases">
        <authorList>
            <person name="Kallberg Y."/>
            <person name="Tangrot J."/>
            <person name="Rosling A."/>
        </authorList>
    </citation>
    <scope>NUCLEOTIDE SEQUENCE</scope>
    <source>
        <strain evidence="2">FL966</strain>
    </source>
</reference>
<keyword evidence="3" id="KW-1185">Reference proteome</keyword>
<dbReference type="Proteomes" id="UP000789759">
    <property type="component" value="Unassembled WGS sequence"/>
</dbReference>
<evidence type="ECO:0000313" key="2">
    <source>
        <dbReference type="EMBL" id="CAG8560470.1"/>
    </source>
</evidence>
<accession>A0A9N9B9V6</accession>
<evidence type="ECO:0000313" key="3">
    <source>
        <dbReference type="Proteomes" id="UP000789759"/>
    </source>
</evidence>
<protein>
    <submittedName>
        <fullName evidence="2">16618_t:CDS:1</fullName>
    </submittedName>
</protein>
<dbReference type="EMBL" id="CAJVQA010002906">
    <property type="protein sequence ID" value="CAG8560470.1"/>
    <property type="molecule type" value="Genomic_DNA"/>
</dbReference>
<name>A0A9N9B9V6_9GLOM</name>
<organism evidence="2 3">
    <name type="scientific">Cetraspora pellucida</name>
    <dbReference type="NCBI Taxonomy" id="1433469"/>
    <lineage>
        <taxon>Eukaryota</taxon>
        <taxon>Fungi</taxon>
        <taxon>Fungi incertae sedis</taxon>
        <taxon>Mucoromycota</taxon>
        <taxon>Glomeromycotina</taxon>
        <taxon>Glomeromycetes</taxon>
        <taxon>Diversisporales</taxon>
        <taxon>Gigasporaceae</taxon>
        <taxon>Cetraspora</taxon>
    </lineage>
</organism>
<comment type="caution">
    <text evidence="2">The sequence shown here is derived from an EMBL/GenBank/DDBJ whole genome shotgun (WGS) entry which is preliminary data.</text>
</comment>
<proteinExistence type="predicted"/>
<keyword evidence="1" id="KW-0175">Coiled coil</keyword>
<gene>
    <name evidence="2" type="ORF">CPELLU_LOCUS5174</name>
</gene>